<dbReference type="PROSITE" id="PS51186">
    <property type="entry name" value="GNAT"/>
    <property type="match status" value="1"/>
</dbReference>
<feature type="domain" description="N-acetyltransferase" evidence="6">
    <location>
        <begin position="3"/>
        <end position="166"/>
    </location>
</feature>
<comment type="caution">
    <text evidence="7">The sequence shown here is derived from an EMBL/GenBank/DDBJ whole genome shotgun (WGS) entry which is preliminary data.</text>
</comment>
<dbReference type="GO" id="GO:0046677">
    <property type="term" value="P:response to antibiotic"/>
    <property type="evidence" value="ECO:0007669"/>
    <property type="project" value="UniProtKB-KW"/>
</dbReference>
<dbReference type="UniPathway" id="UPA00011"/>
<dbReference type="InterPro" id="IPR019432">
    <property type="entry name" value="Acyltransferase_MbtK/IucB-like"/>
</dbReference>
<dbReference type="EMBL" id="JAAGOB010000003">
    <property type="protein sequence ID" value="NED94875.1"/>
    <property type="molecule type" value="Genomic_DNA"/>
</dbReference>
<dbReference type="InterPro" id="IPR016181">
    <property type="entry name" value="Acyl_CoA_acyltransferase"/>
</dbReference>
<evidence type="ECO:0000256" key="3">
    <source>
        <dbReference type="ARBA" id="ARBA00020586"/>
    </source>
</evidence>
<comment type="pathway">
    <text evidence="2">Siderophore biosynthesis; mycobactin biosynthesis.</text>
</comment>
<sequence>MLIEVEPLDVDAHLELIHAWMNTPHVAPWWELDRPRDDVGAYLSELTHQQGWIVSADGVPFGYVETYRVAGDPLAAHYPARPGDVGWHLLVGPERFLGSGMPRLLGRAFVSHLLNGDHPHRGRRVVCEPDIRNTRMHAFCRRLGFRSIGHLDLPEKRAVLMVHTGDDTADRHSDEPMGGERP</sequence>
<dbReference type="SMART" id="SM01006">
    <property type="entry name" value="AlcB"/>
    <property type="match status" value="1"/>
</dbReference>
<reference evidence="7 8" key="1">
    <citation type="submission" date="2020-02" db="EMBL/GenBank/DDBJ databases">
        <authorList>
            <person name="Li X.-J."/>
            <person name="Feng X.-M."/>
        </authorList>
    </citation>
    <scope>NUCLEOTIDE SEQUENCE [LARGE SCALE GENOMIC DNA]</scope>
    <source>
        <strain evidence="7 8">CGMCC 4.7225</strain>
    </source>
</reference>
<evidence type="ECO:0000259" key="6">
    <source>
        <dbReference type="PROSITE" id="PS51186"/>
    </source>
</evidence>
<keyword evidence="4" id="KW-0046">Antibiotic resistance</keyword>
<dbReference type="PANTHER" id="PTHR31438:SF1">
    <property type="entry name" value="LYSINE N-ACYLTRANSFERASE C17G9.06C-RELATED"/>
    <property type="match status" value="1"/>
</dbReference>
<keyword evidence="8" id="KW-1185">Reference proteome</keyword>
<dbReference type="Gene3D" id="3.40.630.30">
    <property type="match status" value="1"/>
</dbReference>
<dbReference type="InterPro" id="IPR000182">
    <property type="entry name" value="GNAT_dom"/>
</dbReference>
<evidence type="ECO:0000256" key="5">
    <source>
        <dbReference type="ARBA" id="ARBA00031122"/>
    </source>
</evidence>
<dbReference type="AlphaFoldDB" id="A0A6N9YIW0"/>
<evidence type="ECO:0000256" key="4">
    <source>
        <dbReference type="ARBA" id="ARBA00023251"/>
    </source>
</evidence>
<organism evidence="7 8">
    <name type="scientific">Phytoactinopolyspora alkaliphila</name>
    <dbReference type="NCBI Taxonomy" id="1783498"/>
    <lineage>
        <taxon>Bacteria</taxon>
        <taxon>Bacillati</taxon>
        <taxon>Actinomycetota</taxon>
        <taxon>Actinomycetes</taxon>
        <taxon>Jiangellales</taxon>
        <taxon>Jiangellaceae</taxon>
        <taxon>Phytoactinopolyspora</taxon>
    </lineage>
</organism>
<dbReference type="RefSeq" id="WP_163817149.1">
    <property type="nucleotide sequence ID" value="NZ_JAAGOB010000003.1"/>
</dbReference>
<name>A0A6N9YIW0_9ACTN</name>
<protein>
    <recommendedName>
        <fullName evidence="3">Lysine N-acyltransferase MbtK</fullName>
    </recommendedName>
    <alternativeName>
        <fullName evidence="5">Mycobactin synthase protein K</fullName>
    </alternativeName>
</protein>
<proteinExistence type="predicted"/>
<evidence type="ECO:0000256" key="2">
    <source>
        <dbReference type="ARBA" id="ARBA00005102"/>
    </source>
</evidence>
<dbReference type="Pfam" id="PF13523">
    <property type="entry name" value="Acetyltransf_8"/>
    <property type="match status" value="1"/>
</dbReference>
<keyword evidence="7" id="KW-0808">Transferase</keyword>
<dbReference type="PANTHER" id="PTHR31438">
    <property type="entry name" value="LYSINE N-ACYLTRANSFERASE C17G9.06C-RELATED"/>
    <property type="match status" value="1"/>
</dbReference>
<accession>A0A6N9YIW0</accession>
<dbReference type="Proteomes" id="UP000469185">
    <property type="component" value="Unassembled WGS sequence"/>
</dbReference>
<gene>
    <name evidence="7" type="ORF">G1H11_06070</name>
</gene>
<dbReference type="GO" id="GO:0016410">
    <property type="term" value="F:N-acyltransferase activity"/>
    <property type="evidence" value="ECO:0007669"/>
    <property type="project" value="TreeGrafter"/>
</dbReference>
<comment type="function">
    <text evidence="1">Acyltransferase required for the direct transfer of medium- to long-chain fatty acyl moieties from a carrier protein (MbtL) on to the epsilon-amino group of lysine residue in the mycobactin core.</text>
</comment>
<dbReference type="GO" id="GO:0019290">
    <property type="term" value="P:siderophore biosynthetic process"/>
    <property type="evidence" value="ECO:0007669"/>
    <property type="project" value="InterPro"/>
</dbReference>
<evidence type="ECO:0000313" key="7">
    <source>
        <dbReference type="EMBL" id="NED94875.1"/>
    </source>
</evidence>
<evidence type="ECO:0000256" key="1">
    <source>
        <dbReference type="ARBA" id="ARBA00003818"/>
    </source>
</evidence>
<evidence type="ECO:0000313" key="8">
    <source>
        <dbReference type="Proteomes" id="UP000469185"/>
    </source>
</evidence>
<dbReference type="SUPFAM" id="SSF55729">
    <property type="entry name" value="Acyl-CoA N-acyltransferases (Nat)"/>
    <property type="match status" value="1"/>
</dbReference>